<evidence type="ECO:0000313" key="11">
    <source>
        <dbReference type="Proteomes" id="UP001204953"/>
    </source>
</evidence>
<keyword evidence="5" id="KW-0418">Kinase</keyword>
<comment type="caution">
    <text evidence="10">The sequence shown here is derived from an EMBL/GenBank/DDBJ whole genome shotgun (WGS) entry which is preliminary data.</text>
</comment>
<dbReference type="InterPro" id="IPR011009">
    <property type="entry name" value="Kinase-like_dom_sf"/>
</dbReference>
<evidence type="ECO:0000256" key="7">
    <source>
        <dbReference type="ARBA" id="ARBA00047899"/>
    </source>
</evidence>
<evidence type="ECO:0000256" key="5">
    <source>
        <dbReference type="ARBA" id="ARBA00022777"/>
    </source>
</evidence>
<name>A0AAE3GP47_9CYAN</name>
<evidence type="ECO:0000256" key="4">
    <source>
        <dbReference type="ARBA" id="ARBA00022741"/>
    </source>
</evidence>
<dbReference type="InterPro" id="IPR000719">
    <property type="entry name" value="Prot_kinase_dom"/>
</dbReference>
<evidence type="ECO:0000259" key="9">
    <source>
        <dbReference type="PROSITE" id="PS50011"/>
    </source>
</evidence>
<organism evidence="10 11">
    <name type="scientific">Limnofasciculus baicalensis BBK-W-15</name>
    <dbReference type="NCBI Taxonomy" id="2699891"/>
    <lineage>
        <taxon>Bacteria</taxon>
        <taxon>Bacillati</taxon>
        <taxon>Cyanobacteriota</taxon>
        <taxon>Cyanophyceae</taxon>
        <taxon>Coleofasciculales</taxon>
        <taxon>Coleofasciculaceae</taxon>
        <taxon>Limnofasciculus</taxon>
        <taxon>Limnofasciculus baicalensis</taxon>
    </lineage>
</organism>
<evidence type="ECO:0000256" key="8">
    <source>
        <dbReference type="ARBA" id="ARBA00048679"/>
    </source>
</evidence>
<feature type="domain" description="Protein kinase" evidence="9">
    <location>
        <begin position="20"/>
        <end position="283"/>
    </location>
</feature>
<evidence type="ECO:0000313" key="10">
    <source>
        <dbReference type="EMBL" id="MCP2727482.1"/>
    </source>
</evidence>
<accession>A0AAE3GP47</accession>
<comment type="catalytic activity">
    <reaction evidence="8">
        <text>L-seryl-[protein] + ATP = O-phospho-L-seryl-[protein] + ADP + H(+)</text>
        <dbReference type="Rhea" id="RHEA:17989"/>
        <dbReference type="Rhea" id="RHEA-COMP:9863"/>
        <dbReference type="Rhea" id="RHEA-COMP:11604"/>
        <dbReference type="ChEBI" id="CHEBI:15378"/>
        <dbReference type="ChEBI" id="CHEBI:29999"/>
        <dbReference type="ChEBI" id="CHEBI:30616"/>
        <dbReference type="ChEBI" id="CHEBI:83421"/>
        <dbReference type="ChEBI" id="CHEBI:456216"/>
        <dbReference type="EC" id="2.7.11.1"/>
    </reaction>
</comment>
<keyword evidence="3" id="KW-0808">Transferase</keyword>
<evidence type="ECO:0000256" key="6">
    <source>
        <dbReference type="ARBA" id="ARBA00022840"/>
    </source>
</evidence>
<dbReference type="AlphaFoldDB" id="A0AAE3GP47"/>
<dbReference type="Gene3D" id="3.30.200.20">
    <property type="entry name" value="Phosphorylase Kinase, domain 1"/>
    <property type="match status" value="1"/>
</dbReference>
<dbReference type="SMART" id="SM00220">
    <property type="entry name" value="S_TKc"/>
    <property type="match status" value="1"/>
</dbReference>
<keyword evidence="2" id="KW-0723">Serine/threonine-protein kinase</keyword>
<evidence type="ECO:0000256" key="1">
    <source>
        <dbReference type="ARBA" id="ARBA00012513"/>
    </source>
</evidence>
<keyword evidence="6" id="KW-0067">ATP-binding</keyword>
<dbReference type="PROSITE" id="PS50011">
    <property type="entry name" value="PROTEIN_KINASE_DOM"/>
    <property type="match status" value="1"/>
</dbReference>
<sequence length="605" mass="68517">MSIVPSNTESIPQSLLHNRYKATEVLISTGWEKVYIAEDLYRGGFPKRIIQEIQPISNDGEFIQAVKNLFKREAQILKTLGEDDRIPQLIDYLEVEGRLYLVQDFIVGETFTKELYQDRPWSQERVIALLEEVLPILEFVHSHGIIHGNIQPDKLIRRKSDGKLMLTGLSILNQMRTEIIAFQGQIRAKIGRGRLGYIPVEQMRGILRPGSDIYALGAIAIQALTGFNPLQLEENPETGELIWQHLATVTEDFAAIITQMVRYHFRDRYHSVTDILADLKSLVESGKIVEKNKSINGITINTSSNSPQPKHHFISNKAACIATSIAFGAGGYLLMNSHSNPLDRGFGTLAQANQKYQEGDLQDAVKLAESIAPDSGTYQEAQTTISEWREDWQKANMQFQGIKIAFEQNQWSDVLDLAAHIPNIAFWEQKVAPMANEAQANLDKQAYQLLQEAYNRAIDKDFTTALNYLKKIPPQTKVYPKVQTKITEYTQKESIKAKYLLQQAYSRAATSDFTGALEYLKQIPQDTPAYSKAQEKIEEYTEKHRISAHRLLHRASNRLNVQDFTGAIAYLPQMTENTSDNQSILAPGNYLQEINQGEWGVGFLE</sequence>
<dbReference type="PANTHER" id="PTHR24363">
    <property type="entry name" value="SERINE/THREONINE PROTEIN KINASE"/>
    <property type="match status" value="1"/>
</dbReference>
<dbReference type="GO" id="GO:0004674">
    <property type="term" value="F:protein serine/threonine kinase activity"/>
    <property type="evidence" value="ECO:0007669"/>
    <property type="project" value="UniProtKB-KW"/>
</dbReference>
<dbReference type="Proteomes" id="UP001204953">
    <property type="component" value="Unassembled WGS sequence"/>
</dbReference>
<dbReference type="EMBL" id="JAMZMM010000016">
    <property type="protein sequence ID" value="MCP2727482.1"/>
    <property type="molecule type" value="Genomic_DNA"/>
</dbReference>
<dbReference type="Gene3D" id="1.10.510.10">
    <property type="entry name" value="Transferase(Phosphotransferase) domain 1"/>
    <property type="match status" value="1"/>
</dbReference>
<dbReference type="PANTHER" id="PTHR24363:SF0">
    <property type="entry name" value="SERINE_THREONINE KINASE LIKE DOMAIN CONTAINING 1"/>
    <property type="match status" value="1"/>
</dbReference>
<evidence type="ECO:0000256" key="2">
    <source>
        <dbReference type="ARBA" id="ARBA00022527"/>
    </source>
</evidence>
<keyword evidence="4" id="KW-0547">Nucleotide-binding</keyword>
<proteinExistence type="predicted"/>
<dbReference type="RefSeq" id="WP_254010298.1">
    <property type="nucleotide sequence ID" value="NZ_JAMZMM010000016.1"/>
</dbReference>
<dbReference type="SUPFAM" id="SSF56112">
    <property type="entry name" value="Protein kinase-like (PK-like)"/>
    <property type="match status" value="1"/>
</dbReference>
<comment type="catalytic activity">
    <reaction evidence="7">
        <text>L-threonyl-[protein] + ATP = O-phospho-L-threonyl-[protein] + ADP + H(+)</text>
        <dbReference type="Rhea" id="RHEA:46608"/>
        <dbReference type="Rhea" id="RHEA-COMP:11060"/>
        <dbReference type="Rhea" id="RHEA-COMP:11605"/>
        <dbReference type="ChEBI" id="CHEBI:15378"/>
        <dbReference type="ChEBI" id="CHEBI:30013"/>
        <dbReference type="ChEBI" id="CHEBI:30616"/>
        <dbReference type="ChEBI" id="CHEBI:61977"/>
        <dbReference type="ChEBI" id="CHEBI:456216"/>
        <dbReference type="EC" id="2.7.11.1"/>
    </reaction>
</comment>
<dbReference type="Pfam" id="PF00069">
    <property type="entry name" value="Pkinase"/>
    <property type="match status" value="1"/>
</dbReference>
<dbReference type="EC" id="2.7.11.1" evidence="1"/>
<protein>
    <recommendedName>
        <fullName evidence="1">non-specific serine/threonine protein kinase</fullName>
        <ecNumber evidence="1">2.7.11.1</ecNumber>
    </recommendedName>
</protein>
<reference evidence="10" key="1">
    <citation type="submission" date="2022-06" db="EMBL/GenBank/DDBJ databases">
        <title>New cyanobacteria of genus Symplocastrum in benthos of Lake Baikal.</title>
        <authorList>
            <person name="Sorokovikova E."/>
            <person name="Tikhonova I."/>
            <person name="Krasnopeev A."/>
            <person name="Evseev P."/>
            <person name="Gladkikh A."/>
            <person name="Belykh O."/>
        </authorList>
    </citation>
    <scope>NUCLEOTIDE SEQUENCE</scope>
    <source>
        <strain evidence="10">BBK-W-15</strain>
    </source>
</reference>
<keyword evidence="11" id="KW-1185">Reference proteome</keyword>
<dbReference type="GO" id="GO:0005524">
    <property type="term" value="F:ATP binding"/>
    <property type="evidence" value="ECO:0007669"/>
    <property type="project" value="UniProtKB-KW"/>
</dbReference>
<gene>
    <name evidence="10" type="ORF">NJ959_03210</name>
</gene>
<evidence type="ECO:0000256" key="3">
    <source>
        <dbReference type="ARBA" id="ARBA00022679"/>
    </source>
</evidence>